<proteinExistence type="predicted"/>
<sequence length="172" mass="18849">MERSRKALLDGAREAVATKGISGTSMVDVADFGQVARATLYNHFRSKDDLWVALIQDELESVSELFRAQSNFETGLAALASYIGANPMLRTIAKEDPATLATLTKVAENQLWTAIYARFSLLARERKVSDSAAVDVAFRWLVSQIAYPLPPEMQISGANMVARIAKLAPVLF</sequence>
<dbReference type="EMBL" id="MLJW01001631">
    <property type="protein sequence ID" value="OIQ77373.1"/>
    <property type="molecule type" value="Genomic_DNA"/>
</dbReference>
<gene>
    <name evidence="5" type="ORF">GALL_409330</name>
</gene>
<evidence type="ECO:0000256" key="1">
    <source>
        <dbReference type="ARBA" id="ARBA00023015"/>
    </source>
</evidence>
<dbReference type="InterPro" id="IPR050109">
    <property type="entry name" value="HTH-type_TetR-like_transc_reg"/>
</dbReference>
<evidence type="ECO:0000313" key="5">
    <source>
        <dbReference type="EMBL" id="OIQ77373.1"/>
    </source>
</evidence>
<evidence type="ECO:0000256" key="2">
    <source>
        <dbReference type="ARBA" id="ARBA00023125"/>
    </source>
</evidence>
<keyword evidence="3" id="KW-0804">Transcription</keyword>
<evidence type="ECO:0000259" key="4">
    <source>
        <dbReference type="PROSITE" id="PS50977"/>
    </source>
</evidence>
<dbReference type="PRINTS" id="PR00455">
    <property type="entry name" value="HTHTETR"/>
</dbReference>
<dbReference type="GO" id="GO:0000976">
    <property type="term" value="F:transcription cis-regulatory region binding"/>
    <property type="evidence" value="ECO:0007669"/>
    <property type="project" value="TreeGrafter"/>
</dbReference>
<keyword evidence="1" id="KW-0805">Transcription regulation</keyword>
<organism evidence="5">
    <name type="scientific">mine drainage metagenome</name>
    <dbReference type="NCBI Taxonomy" id="410659"/>
    <lineage>
        <taxon>unclassified sequences</taxon>
        <taxon>metagenomes</taxon>
        <taxon>ecological metagenomes</taxon>
    </lineage>
</organism>
<dbReference type="PANTHER" id="PTHR30055">
    <property type="entry name" value="HTH-TYPE TRANSCRIPTIONAL REGULATOR RUTR"/>
    <property type="match status" value="1"/>
</dbReference>
<dbReference type="Gene3D" id="1.10.357.10">
    <property type="entry name" value="Tetracycline Repressor, domain 2"/>
    <property type="match status" value="1"/>
</dbReference>
<accession>A0A1J5QMZ0</accession>
<evidence type="ECO:0000256" key="3">
    <source>
        <dbReference type="ARBA" id="ARBA00023163"/>
    </source>
</evidence>
<dbReference type="InterPro" id="IPR023772">
    <property type="entry name" value="DNA-bd_HTH_TetR-type_CS"/>
</dbReference>
<dbReference type="AlphaFoldDB" id="A0A1J5QMZ0"/>
<dbReference type="Pfam" id="PF00440">
    <property type="entry name" value="TetR_N"/>
    <property type="match status" value="1"/>
</dbReference>
<keyword evidence="2 5" id="KW-0238">DNA-binding</keyword>
<protein>
    <submittedName>
        <fullName evidence="5">DNA-binding transcriptional regulator EnvR</fullName>
    </submittedName>
</protein>
<feature type="domain" description="HTH tetR-type" evidence="4">
    <location>
        <begin position="2"/>
        <end position="62"/>
    </location>
</feature>
<dbReference type="InterPro" id="IPR009057">
    <property type="entry name" value="Homeodomain-like_sf"/>
</dbReference>
<dbReference type="PROSITE" id="PS01081">
    <property type="entry name" value="HTH_TETR_1"/>
    <property type="match status" value="1"/>
</dbReference>
<dbReference type="PROSITE" id="PS50977">
    <property type="entry name" value="HTH_TETR_2"/>
    <property type="match status" value="1"/>
</dbReference>
<reference evidence="5" key="1">
    <citation type="submission" date="2016-10" db="EMBL/GenBank/DDBJ databases">
        <title>Sequence of Gallionella enrichment culture.</title>
        <authorList>
            <person name="Poehlein A."/>
            <person name="Muehling M."/>
            <person name="Daniel R."/>
        </authorList>
    </citation>
    <scope>NUCLEOTIDE SEQUENCE</scope>
</reference>
<name>A0A1J5QMZ0_9ZZZZ</name>
<dbReference type="SUPFAM" id="SSF46689">
    <property type="entry name" value="Homeodomain-like"/>
    <property type="match status" value="1"/>
</dbReference>
<dbReference type="InterPro" id="IPR001647">
    <property type="entry name" value="HTH_TetR"/>
</dbReference>
<dbReference type="GO" id="GO:0003700">
    <property type="term" value="F:DNA-binding transcription factor activity"/>
    <property type="evidence" value="ECO:0007669"/>
    <property type="project" value="TreeGrafter"/>
</dbReference>
<dbReference type="PANTHER" id="PTHR30055:SF234">
    <property type="entry name" value="HTH-TYPE TRANSCRIPTIONAL REGULATOR BETI"/>
    <property type="match status" value="1"/>
</dbReference>
<comment type="caution">
    <text evidence="5">The sequence shown here is derived from an EMBL/GenBank/DDBJ whole genome shotgun (WGS) entry which is preliminary data.</text>
</comment>